<reference evidence="4 5" key="1">
    <citation type="submission" date="2024-06" db="EMBL/GenBank/DDBJ databases">
        <title>Thioclava kandeliae sp. nov. from a rhizosphere soil sample of Kandelia candel in a mangrove.</title>
        <authorList>
            <person name="Mu T."/>
        </authorList>
    </citation>
    <scope>NUCLEOTIDE SEQUENCE [LARGE SCALE GENOMIC DNA]</scope>
    <source>
        <strain evidence="4 5">CPCC 100088</strain>
    </source>
</reference>
<dbReference type="InterPro" id="IPR004465">
    <property type="entry name" value="RNR_NrdI"/>
</dbReference>
<proteinExistence type="inferred from homology"/>
<comment type="function">
    <text evidence="1 3">Probably involved in ribonucleotide reductase function.</text>
</comment>
<evidence type="ECO:0000313" key="4">
    <source>
        <dbReference type="EMBL" id="MER5172878.1"/>
    </source>
</evidence>
<gene>
    <name evidence="3 4" type="primary">nrdI</name>
    <name evidence="4" type="ORF">VSX56_13960</name>
</gene>
<evidence type="ECO:0000256" key="1">
    <source>
        <dbReference type="ARBA" id="ARBA00003999"/>
    </source>
</evidence>
<dbReference type="InterPro" id="IPR029039">
    <property type="entry name" value="Flavoprotein-like_sf"/>
</dbReference>
<evidence type="ECO:0000256" key="2">
    <source>
        <dbReference type="ARBA" id="ARBA00009942"/>
    </source>
</evidence>
<dbReference type="SUPFAM" id="SSF52218">
    <property type="entry name" value="Flavoproteins"/>
    <property type="match status" value="1"/>
</dbReference>
<dbReference type="PANTHER" id="PTHR37297">
    <property type="entry name" value="PROTEIN NRDI"/>
    <property type="match status" value="1"/>
</dbReference>
<protein>
    <recommendedName>
        <fullName evidence="3">Protein NrdI</fullName>
    </recommendedName>
</protein>
<dbReference type="Gene3D" id="3.40.50.360">
    <property type="match status" value="1"/>
</dbReference>
<name>A0ABV1SJ01_9RHOB</name>
<comment type="similarity">
    <text evidence="2 3">Belongs to the NrdI family.</text>
</comment>
<evidence type="ECO:0000256" key="3">
    <source>
        <dbReference type="HAMAP-Rule" id="MF_00128"/>
    </source>
</evidence>
<dbReference type="PANTHER" id="PTHR37297:SF1">
    <property type="entry name" value="PROTEIN NRDI"/>
    <property type="match status" value="1"/>
</dbReference>
<organism evidence="4 5">
    <name type="scientific">Thioclava kandeliae</name>
    <dbReference type="NCBI Taxonomy" id="3070818"/>
    <lineage>
        <taxon>Bacteria</taxon>
        <taxon>Pseudomonadati</taxon>
        <taxon>Pseudomonadota</taxon>
        <taxon>Alphaproteobacteria</taxon>
        <taxon>Rhodobacterales</taxon>
        <taxon>Paracoccaceae</taxon>
        <taxon>Thioclava</taxon>
    </lineage>
</organism>
<dbReference type="PIRSF" id="PIRSF005087">
    <property type="entry name" value="NrdI"/>
    <property type="match status" value="1"/>
</dbReference>
<sequence length="140" mass="15319">MTGLAYFSSATGNTHRFVTRLGLPAIRIGGTEDRSASLAELPFVLICPSYSDGEGRGAVPKPVIHALNNPEIRKNIRGVIGTGNTNFGIYYGYAGKVIAEKCKIPLLYRFELSGTDLDIARVRDGLEKFWRAQCLTKQTP</sequence>
<keyword evidence="5" id="KW-1185">Reference proteome</keyword>
<evidence type="ECO:0000313" key="5">
    <source>
        <dbReference type="Proteomes" id="UP001438953"/>
    </source>
</evidence>
<dbReference type="RefSeq" id="WP_339115309.1">
    <property type="nucleotide sequence ID" value="NZ_JAYWLC010000012.1"/>
</dbReference>
<dbReference type="InterPro" id="IPR020852">
    <property type="entry name" value="RNR_Ib_NrdI_bac"/>
</dbReference>
<dbReference type="HAMAP" id="MF_00128">
    <property type="entry name" value="NrdI"/>
    <property type="match status" value="1"/>
</dbReference>
<dbReference type="EMBL" id="JAYWLC010000012">
    <property type="protein sequence ID" value="MER5172878.1"/>
    <property type="molecule type" value="Genomic_DNA"/>
</dbReference>
<dbReference type="Proteomes" id="UP001438953">
    <property type="component" value="Unassembled WGS sequence"/>
</dbReference>
<accession>A0ABV1SJ01</accession>
<dbReference type="NCBIfam" id="TIGR00333">
    <property type="entry name" value="nrdI"/>
    <property type="match status" value="1"/>
</dbReference>
<dbReference type="Pfam" id="PF07972">
    <property type="entry name" value="Flavodoxin_NdrI"/>
    <property type="match status" value="1"/>
</dbReference>
<comment type="caution">
    <text evidence="4">The sequence shown here is derived from an EMBL/GenBank/DDBJ whole genome shotgun (WGS) entry which is preliminary data.</text>
</comment>